<dbReference type="Gene3D" id="3.30.420.40">
    <property type="match status" value="2"/>
</dbReference>
<evidence type="ECO:0000313" key="4">
    <source>
        <dbReference type="Proteomes" id="UP000321234"/>
    </source>
</evidence>
<comment type="caution">
    <text evidence="3">The sequence shown here is derived from an EMBL/GenBank/DDBJ whole genome shotgun (WGS) entry which is preliminary data.</text>
</comment>
<dbReference type="InterPro" id="IPR002731">
    <property type="entry name" value="ATPase_BadF"/>
</dbReference>
<protein>
    <recommendedName>
        <fullName evidence="2">ATPase BadF/BadG/BcrA/BcrD type domain-containing protein</fullName>
    </recommendedName>
</protein>
<accession>A0A5C8ZEM9</accession>
<dbReference type="EMBL" id="VKAC01000009">
    <property type="protein sequence ID" value="TXR55250.1"/>
    <property type="molecule type" value="Genomic_DNA"/>
</dbReference>
<evidence type="ECO:0000256" key="1">
    <source>
        <dbReference type="SAM" id="MobiDB-lite"/>
    </source>
</evidence>
<dbReference type="InterPro" id="IPR052519">
    <property type="entry name" value="Euk-type_GlcNAc_Kinase"/>
</dbReference>
<feature type="domain" description="ATPase BadF/BadG/BcrA/BcrD type" evidence="2">
    <location>
        <begin position="72"/>
        <end position="365"/>
    </location>
</feature>
<name>A0A5C8ZEM9_9ACTN</name>
<dbReference type="PANTHER" id="PTHR43190">
    <property type="entry name" value="N-ACETYL-D-GLUCOSAMINE KINASE"/>
    <property type="match status" value="1"/>
</dbReference>
<dbReference type="Proteomes" id="UP000321234">
    <property type="component" value="Unassembled WGS sequence"/>
</dbReference>
<feature type="compositionally biased region" description="Polar residues" evidence="1">
    <location>
        <begin position="1"/>
        <end position="13"/>
    </location>
</feature>
<evidence type="ECO:0000259" key="2">
    <source>
        <dbReference type="Pfam" id="PF01869"/>
    </source>
</evidence>
<dbReference type="PANTHER" id="PTHR43190:SF3">
    <property type="entry name" value="N-ACETYL-D-GLUCOSAMINE KINASE"/>
    <property type="match status" value="1"/>
</dbReference>
<dbReference type="AlphaFoldDB" id="A0A5C8ZEM9"/>
<feature type="region of interest" description="Disordered" evidence="1">
    <location>
        <begin position="1"/>
        <end position="29"/>
    </location>
</feature>
<gene>
    <name evidence="3" type="ORF">FMM08_15335</name>
</gene>
<dbReference type="SUPFAM" id="SSF53067">
    <property type="entry name" value="Actin-like ATPase domain"/>
    <property type="match status" value="2"/>
</dbReference>
<dbReference type="InterPro" id="IPR043129">
    <property type="entry name" value="ATPase_NBD"/>
</dbReference>
<dbReference type="OrthoDB" id="9772633at2"/>
<reference evidence="3 4" key="1">
    <citation type="submission" date="2019-07" db="EMBL/GenBank/DDBJ databases">
        <title>Quadrisphaera sp. strain DD2A genome sequencing and assembly.</title>
        <authorList>
            <person name="Kim I."/>
        </authorList>
    </citation>
    <scope>NUCLEOTIDE SEQUENCE [LARGE SCALE GENOMIC DNA]</scope>
    <source>
        <strain evidence="3 4">DD2A</strain>
    </source>
</reference>
<organism evidence="3 4">
    <name type="scientific">Quadrisphaera setariae</name>
    <dbReference type="NCBI Taxonomy" id="2593304"/>
    <lineage>
        <taxon>Bacteria</taxon>
        <taxon>Bacillati</taxon>
        <taxon>Actinomycetota</taxon>
        <taxon>Actinomycetes</taxon>
        <taxon>Kineosporiales</taxon>
        <taxon>Kineosporiaceae</taxon>
        <taxon>Quadrisphaera</taxon>
    </lineage>
</organism>
<feature type="compositionally biased region" description="Basic residues" evidence="1">
    <location>
        <begin position="20"/>
        <end position="29"/>
    </location>
</feature>
<evidence type="ECO:0000313" key="3">
    <source>
        <dbReference type="EMBL" id="TXR55250.1"/>
    </source>
</evidence>
<proteinExistence type="predicted"/>
<sequence length="384" mass="39348">MSTAPRTPLTSAGWNEPRQRAQRPPRGRCARCEGGVEHGGHLGVRQPLVPSRPHRYGLRVPAKTLGRCVVAVDAGGTHTRASCFGLDGGLLGSATGPAGAWHHHDDAVENLRRTVLEALSTSGLSPGDAAALVAGVAGISSRGGADGDRSLDWAREHLALPELVCPQVFVNDAVTAHRGVLAGSPGVIVVAGTGSMVLAITARGEEVENGQLAHYAGAARHLVLDVVQQVLSARSAPQDGSFVAELMEALEVEDVDALRRTVLDLTASGTPHSTTRRLGPLAPLVTAAAETSPLADRALRALAERTAVGVLLLAPLVGTAAVPVGCTGSLATDPAFSSRLAAALAGSTCELQPGVTDPVRGAALMALELLGELDDAARRRLVSA</sequence>
<dbReference type="Pfam" id="PF01869">
    <property type="entry name" value="BcrAD_BadFG"/>
    <property type="match status" value="1"/>
</dbReference>
<keyword evidence="4" id="KW-1185">Reference proteome</keyword>